<dbReference type="EMBL" id="FOKA01000006">
    <property type="protein sequence ID" value="SFB06576.1"/>
    <property type="molecule type" value="Genomic_DNA"/>
</dbReference>
<evidence type="ECO:0000313" key="2">
    <source>
        <dbReference type="EMBL" id="SFB06576.1"/>
    </source>
</evidence>
<sequence length="204" mass="22002">MTVVAVATAVAAAPSAVWASAVVHRRGGARGLLPGGAGRVRREQARTRTRVLRSLETLRRLGRRAGPREHLVVRRLVKDVRVYLRQVPLDEQDLGVLAVRLELLAEGLPLHVAARRAPHQVSDGPQVRRAWTGLLDATAEEAAALHRSRSRAAVAGLIGAAEALALERGDEVTAALDEARRLDGRRPDGRRDVGPRAGRPRTDA</sequence>
<reference evidence="2 3" key="1">
    <citation type="submission" date="2016-10" db="EMBL/GenBank/DDBJ databases">
        <authorList>
            <person name="de Groot N.N."/>
        </authorList>
    </citation>
    <scope>NUCLEOTIDE SEQUENCE [LARGE SCALE GENOMIC DNA]</scope>
    <source>
        <strain evidence="2 3">CGMCC 4.6945</strain>
    </source>
</reference>
<accession>A0A1I0Y1P8</accession>
<gene>
    <name evidence="2" type="ORF">SAMN05421867_10693</name>
</gene>
<dbReference type="AlphaFoldDB" id="A0A1I0Y1P8"/>
<keyword evidence="3" id="KW-1185">Reference proteome</keyword>
<dbReference type="STRING" id="988821.SAMN05421867_10693"/>
<organism evidence="2 3">
    <name type="scientific">Cellulomonas marina</name>
    <dbReference type="NCBI Taxonomy" id="988821"/>
    <lineage>
        <taxon>Bacteria</taxon>
        <taxon>Bacillati</taxon>
        <taxon>Actinomycetota</taxon>
        <taxon>Actinomycetes</taxon>
        <taxon>Micrococcales</taxon>
        <taxon>Cellulomonadaceae</taxon>
        <taxon>Cellulomonas</taxon>
    </lineage>
</organism>
<dbReference type="Proteomes" id="UP000199012">
    <property type="component" value="Unassembled WGS sequence"/>
</dbReference>
<dbReference type="RefSeq" id="WP_175499391.1">
    <property type="nucleotide sequence ID" value="NZ_FOKA01000006.1"/>
</dbReference>
<feature type="region of interest" description="Disordered" evidence="1">
    <location>
        <begin position="178"/>
        <end position="204"/>
    </location>
</feature>
<name>A0A1I0Y1P8_9CELL</name>
<evidence type="ECO:0000313" key="3">
    <source>
        <dbReference type="Proteomes" id="UP000199012"/>
    </source>
</evidence>
<evidence type="ECO:0000256" key="1">
    <source>
        <dbReference type="SAM" id="MobiDB-lite"/>
    </source>
</evidence>
<proteinExistence type="predicted"/>
<protein>
    <submittedName>
        <fullName evidence="2">Uncharacterized protein</fullName>
    </submittedName>
</protein>